<name>A0A2V0Q5Q7_PSESF</name>
<proteinExistence type="predicted"/>
<sequence length="64" mass="7180">MAGWSRPTANDWESDNANCNLLVNLSIRISHLPFNAGRSNEHTYNENLLNSQLDADDSACFKRA</sequence>
<dbReference type="Proteomes" id="UP000247480">
    <property type="component" value="Unassembled WGS sequence"/>
</dbReference>
<gene>
    <name evidence="1" type="ORF">KPSA1_00832</name>
</gene>
<comment type="caution">
    <text evidence="1">The sequence shown here is derived from an EMBL/GenBank/DDBJ whole genome shotgun (WGS) entry which is preliminary data.</text>
</comment>
<dbReference type="EMBL" id="BGJZ01000031">
    <property type="protein sequence ID" value="GBH07477.1"/>
    <property type="molecule type" value="Genomic_DNA"/>
</dbReference>
<dbReference type="AlphaFoldDB" id="A0A2V0Q5Q7"/>
<organism evidence="1 2">
    <name type="scientific">Pseudomonas syringae pv. actinidiae</name>
    <dbReference type="NCBI Taxonomy" id="103796"/>
    <lineage>
        <taxon>Bacteria</taxon>
        <taxon>Pseudomonadati</taxon>
        <taxon>Pseudomonadota</taxon>
        <taxon>Gammaproteobacteria</taxon>
        <taxon>Pseudomonadales</taxon>
        <taxon>Pseudomonadaceae</taxon>
        <taxon>Pseudomonas</taxon>
        <taxon>Pseudomonas syringae</taxon>
    </lineage>
</organism>
<reference evidence="1 2" key="1">
    <citation type="submission" date="2018-04" db="EMBL/GenBank/DDBJ databases">
        <title>Draft genome sequence of Pseudomonas syringae pv. actinidiae biovar 1 strains isolated from kiwifruit in Kagawa prefecture.</title>
        <authorList>
            <person name="Tabuchi M."/>
            <person name="Saito M."/>
            <person name="Fujiwara S."/>
            <person name="Sasa N."/>
            <person name="Akimitsu K."/>
            <person name="Gomi K."/>
            <person name="Konishi-Sugita S."/>
            <person name="Hamano K."/>
            <person name="Kataoka I."/>
        </authorList>
    </citation>
    <scope>NUCLEOTIDE SEQUENCE [LARGE SCALE GENOMIC DNA]</scope>
    <source>
        <strain evidence="1 2">MAFF212206</strain>
    </source>
</reference>
<protein>
    <submittedName>
        <fullName evidence="1">Uncharacterized protein</fullName>
    </submittedName>
</protein>
<evidence type="ECO:0000313" key="1">
    <source>
        <dbReference type="EMBL" id="GBH07477.1"/>
    </source>
</evidence>
<evidence type="ECO:0000313" key="2">
    <source>
        <dbReference type="Proteomes" id="UP000247480"/>
    </source>
</evidence>
<accession>A0A2V0Q5Q7</accession>